<evidence type="ECO:0000313" key="1">
    <source>
        <dbReference type="EMBL" id="OYR55431.1"/>
    </source>
</evidence>
<protein>
    <submittedName>
        <fullName evidence="1">Uncharacterized protein</fullName>
    </submittedName>
</protein>
<sequence length="74" mass="7960">MCLEIVSPTGAELELADDIVDHALSSTDARCLAIASQRDARSCPMTPTSAHVANNSAWKSGISFCCYRRRSTVT</sequence>
<dbReference type="EMBL" id="NHPJ01000103">
    <property type="protein sequence ID" value="OYR55431.1"/>
    <property type="molecule type" value="Genomic_DNA"/>
</dbReference>
<reference evidence="1 2" key="1">
    <citation type="journal article" date="2014" name="Front. Microbiol.">
        <title>Population and genomic analysis of the genus Halorubrum.</title>
        <authorList>
            <person name="Fullmer M.S."/>
            <person name="Soucy S.M."/>
            <person name="Swithers K.S."/>
            <person name="Makkay A.M."/>
            <person name="Wheeler R."/>
            <person name="Ventosa A."/>
            <person name="Gogarten J.P."/>
            <person name="Papke R.T."/>
        </authorList>
    </citation>
    <scope>NUCLEOTIDE SEQUENCE [LARGE SCALE GENOMIC DNA]</scope>
    <source>
        <strain evidence="1 2">Cb34</strain>
    </source>
</reference>
<dbReference type="AlphaFoldDB" id="A0A256IFU1"/>
<evidence type="ECO:0000313" key="2">
    <source>
        <dbReference type="Proteomes" id="UP000216308"/>
    </source>
</evidence>
<proteinExistence type="predicted"/>
<organism evidence="1 2">
    <name type="scientific">Halorubrum halodurans</name>
    <dbReference type="NCBI Taxonomy" id="1383851"/>
    <lineage>
        <taxon>Archaea</taxon>
        <taxon>Methanobacteriati</taxon>
        <taxon>Methanobacteriota</taxon>
        <taxon>Stenosarchaea group</taxon>
        <taxon>Halobacteria</taxon>
        <taxon>Halobacteriales</taxon>
        <taxon>Haloferacaceae</taxon>
        <taxon>Halorubrum</taxon>
    </lineage>
</organism>
<accession>A0A256IFU1</accession>
<keyword evidence="2" id="KW-1185">Reference proteome</keyword>
<dbReference type="Proteomes" id="UP000216308">
    <property type="component" value="Unassembled WGS sequence"/>
</dbReference>
<name>A0A256IFU1_9EURY</name>
<gene>
    <name evidence="1" type="ORF">DJ70_11670</name>
</gene>
<comment type="caution">
    <text evidence="1">The sequence shown here is derived from an EMBL/GenBank/DDBJ whole genome shotgun (WGS) entry which is preliminary data.</text>
</comment>